<dbReference type="SMART" id="SM00028">
    <property type="entry name" value="TPR"/>
    <property type="match status" value="2"/>
</dbReference>
<organism evidence="4 5">
    <name type="scientific">Hondaea fermentalgiana</name>
    <dbReference type="NCBI Taxonomy" id="2315210"/>
    <lineage>
        <taxon>Eukaryota</taxon>
        <taxon>Sar</taxon>
        <taxon>Stramenopiles</taxon>
        <taxon>Bigyra</taxon>
        <taxon>Labyrinthulomycetes</taxon>
        <taxon>Thraustochytrida</taxon>
        <taxon>Thraustochytriidae</taxon>
        <taxon>Hondaea</taxon>
    </lineage>
</organism>
<keyword evidence="1" id="KW-0677">Repeat</keyword>
<dbReference type="InterPro" id="IPR011990">
    <property type="entry name" value="TPR-like_helical_dom_sf"/>
</dbReference>
<dbReference type="InterPro" id="IPR019734">
    <property type="entry name" value="TPR_rpt"/>
</dbReference>
<keyword evidence="2 3" id="KW-0802">TPR repeat</keyword>
<evidence type="ECO:0000313" key="4">
    <source>
        <dbReference type="EMBL" id="GBG33737.1"/>
    </source>
</evidence>
<evidence type="ECO:0000256" key="2">
    <source>
        <dbReference type="ARBA" id="ARBA00022803"/>
    </source>
</evidence>
<keyword evidence="5" id="KW-1185">Reference proteome</keyword>
<feature type="repeat" description="TPR" evidence="3">
    <location>
        <begin position="43"/>
        <end position="76"/>
    </location>
</feature>
<comment type="caution">
    <text evidence="4">The sequence shown here is derived from an EMBL/GenBank/DDBJ whole genome shotgun (WGS) entry which is preliminary data.</text>
</comment>
<dbReference type="InParanoid" id="A0A2R5GS77"/>
<dbReference type="Proteomes" id="UP000241890">
    <property type="component" value="Unassembled WGS sequence"/>
</dbReference>
<dbReference type="PROSITE" id="PS50005">
    <property type="entry name" value="TPR"/>
    <property type="match status" value="1"/>
</dbReference>
<sequence>MEPEEGKEPSEEVSVVEVAQDLRSGNDAEQWIKRKLGLLPKTSLGWFRAGVGFYNKKQYALSIQCFQRSVDLDPKNYNAYQIMARACIAVNRRDDAIMALKESVKLDNPSDWQLLVELTGGQTKAR</sequence>
<evidence type="ECO:0000256" key="3">
    <source>
        <dbReference type="PROSITE-ProRule" id="PRU00339"/>
    </source>
</evidence>
<dbReference type="EMBL" id="BEYU01000166">
    <property type="protein sequence ID" value="GBG33737.1"/>
    <property type="molecule type" value="Genomic_DNA"/>
</dbReference>
<dbReference type="OrthoDB" id="438641at2759"/>
<proteinExistence type="predicted"/>
<dbReference type="InterPro" id="IPR013105">
    <property type="entry name" value="TPR_2"/>
</dbReference>
<dbReference type="Gene3D" id="1.25.40.10">
    <property type="entry name" value="Tetratricopeptide repeat domain"/>
    <property type="match status" value="1"/>
</dbReference>
<evidence type="ECO:0000256" key="1">
    <source>
        <dbReference type="ARBA" id="ARBA00022737"/>
    </source>
</evidence>
<gene>
    <name evidence="4" type="ORF">FCC1311_099602</name>
</gene>
<evidence type="ECO:0000313" key="5">
    <source>
        <dbReference type="Proteomes" id="UP000241890"/>
    </source>
</evidence>
<reference evidence="4 5" key="1">
    <citation type="submission" date="2017-12" db="EMBL/GenBank/DDBJ databases">
        <title>Sequencing, de novo assembly and annotation of complete genome of a new Thraustochytrid species, strain FCC1311.</title>
        <authorList>
            <person name="Sedici K."/>
            <person name="Godart F."/>
            <person name="Aiese Cigliano R."/>
            <person name="Sanseverino W."/>
            <person name="Barakat M."/>
            <person name="Ortet P."/>
            <person name="Marechal E."/>
            <person name="Cagnac O."/>
            <person name="Amato A."/>
        </authorList>
    </citation>
    <scope>NUCLEOTIDE SEQUENCE [LARGE SCALE GENOMIC DNA]</scope>
</reference>
<dbReference type="AlphaFoldDB" id="A0A2R5GS77"/>
<protein>
    <submittedName>
        <fullName evidence="4">Tetratricopeptide repeat protein 27</fullName>
    </submittedName>
</protein>
<dbReference type="SUPFAM" id="SSF48452">
    <property type="entry name" value="TPR-like"/>
    <property type="match status" value="1"/>
</dbReference>
<dbReference type="Pfam" id="PF07719">
    <property type="entry name" value="TPR_2"/>
    <property type="match status" value="1"/>
</dbReference>
<name>A0A2R5GS77_9STRA</name>
<accession>A0A2R5GS77</accession>